<dbReference type="EMBL" id="WJND01000010">
    <property type="protein sequence ID" value="MRG89780.1"/>
    <property type="molecule type" value="Genomic_DNA"/>
</dbReference>
<organism evidence="1 2">
    <name type="scientific">Limosilactobacillus reuteri</name>
    <name type="common">Lactobacillus reuteri</name>
    <dbReference type="NCBI Taxonomy" id="1598"/>
    <lineage>
        <taxon>Bacteria</taxon>
        <taxon>Bacillati</taxon>
        <taxon>Bacillota</taxon>
        <taxon>Bacilli</taxon>
        <taxon>Lactobacillales</taxon>
        <taxon>Lactobacillaceae</taxon>
        <taxon>Limosilactobacillus</taxon>
    </lineage>
</organism>
<evidence type="ECO:0000313" key="2">
    <source>
        <dbReference type="Proteomes" id="UP000460207"/>
    </source>
</evidence>
<evidence type="ECO:0000313" key="1">
    <source>
        <dbReference type="EMBL" id="MRG89780.1"/>
    </source>
</evidence>
<sequence>MDEKEVEDLKKKGYIPVGTVKDSRDSDTLYNRIEGGVPKETRASQKTFYNRIKRIRDSFSQEQQNEYKDDFITGPNQKLYVSQRMAAILDDYFYNKYEAESYANEVVDESYVNSRITYVKNVFKKLKNESDFSEQSLDSLNKILVRYNHDLEWLESLYDELNDLISSLESRRDPKEMYKFLDEISKK</sequence>
<protein>
    <submittedName>
        <fullName evidence="1">Uncharacterized protein</fullName>
    </submittedName>
</protein>
<comment type="caution">
    <text evidence="1">The sequence shown here is derived from an EMBL/GenBank/DDBJ whole genome shotgun (WGS) entry which is preliminary data.</text>
</comment>
<reference evidence="1 2" key="1">
    <citation type="submission" date="2019-11" db="EMBL/GenBank/DDBJ databases">
        <title>Draft genome sequence of 12 host-associated Lactobacillus reuteri rodent strains.</title>
        <authorList>
            <person name="Zhang S."/>
            <person name="Ozcam M."/>
            <person name="Van Pijkeren J.P."/>
        </authorList>
    </citation>
    <scope>NUCLEOTIDE SEQUENCE [LARGE SCALE GENOMIC DNA]</scope>
    <source>
        <strain evidence="1 2">N4I</strain>
    </source>
</reference>
<accession>A0A7X2G161</accession>
<gene>
    <name evidence="1" type="ORF">GIX76_07235</name>
</gene>
<name>A0A7X2G161_LIMRT</name>
<proteinExistence type="predicted"/>
<dbReference type="Proteomes" id="UP000460207">
    <property type="component" value="Unassembled WGS sequence"/>
</dbReference>
<dbReference type="AlphaFoldDB" id="A0A7X2G161"/>
<dbReference type="RefSeq" id="WP_153704135.1">
    <property type="nucleotide sequence ID" value="NZ_WJND01000010.1"/>
</dbReference>